<name>A0ABW0YEF2_9GAMM</name>
<evidence type="ECO:0000313" key="2">
    <source>
        <dbReference type="EMBL" id="MFC5707807.1"/>
    </source>
</evidence>
<comment type="caution">
    <text evidence="2">The sequence shown here is derived from an EMBL/GenBank/DDBJ whole genome shotgun (WGS) entry which is preliminary data.</text>
</comment>
<dbReference type="EMBL" id="JBHSPP010000017">
    <property type="protein sequence ID" value="MFC5707807.1"/>
    <property type="molecule type" value="Genomic_DNA"/>
</dbReference>
<dbReference type="InterPro" id="IPR010499">
    <property type="entry name" value="AraC_E-bd"/>
</dbReference>
<dbReference type="RefSeq" id="WP_042641829.1">
    <property type="nucleotide sequence ID" value="NZ_CDDF01000011.1"/>
</dbReference>
<protein>
    <submittedName>
        <fullName evidence="2">GyrI-like domain-containing protein</fullName>
    </submittedName>
</protein>
<proteinExistence type="predicted"/>
<sequence>MTDPIRFETGRPMLLGGLRRHHEFQQGDFGGQWRDFGALGPLPGQLGEHAYGVICGADATSCEYMCAVEVAALEVLPKTLGRMRIDPQTYAVFLHRGHVSTLPQTWQGALDWLARSDYESAHKPDFERYGAAFDPETGGGELEVWLAVRPRQALA</sequence>
<feature type="domain" description="AraC effector-binding" evidence="1">
    <location>
        <begin position="3"/>
        <end position="149"/>
    </location>
</feature>
<accession>A0ABW0YEF2</accession>
<dbReference type="InterPro" id="IPR029442">
    <property type="entry name" value="GyrI-like"/>
</dbReference>
<dbReference type="Gene3D" id="3.20.80.10">
    <property type="entry name" value="Regulatory factor, effector binding domain"/>
    <property type="match status" value="1"/>
</dbReference>
<dbReference type="InterPro" id="IPR011256">
    <property type="entry name" value="Reg_factor_effector_dom_sf"/>
</dbReference>
<dbReference type="SMART" id="SM00871">
    <property type="entry name" value="AraC_E_bind"/>
    <property type="match status" value="1"/>
</dbReference>
<dbReference type="SUPFAM" id="SSF55136">
    <property type="entry name" value="Probable bacterial effector-binding domain"/>
    <property type="match status" value="1"/>
</dbReference>
<dbReference type="Pfam" id="PF06445">
    <property type="entry name" value="GyrI-like"/>
    <property type="match status" value="1"/>
</dbReference>
<dbReference type="Proteomes" id="UP001596132">
    <property type="component" value="Unassembled WGS sequence"/>
</dbReference>
<organism evidence="2 3">
    <name type="scientific">Aeromonas eucrenophila</name>
    <dbReference type="NCBI Taxonomy" id="649"/>
    <lineage>
        <taxon>Bacteria</taxon>
        <taxon>Pseudomonadati</taxon>
        <taxon>Pseudomonadota</taxon>
        <taxon>Gammaproteobacteria</taxon>
        <taxon>Aeromonadales</taxon>
        <taxon>Aeromonadaceae</taxon>
        <taxon>Aeromonas</taxon>
    </lineage>
</organism>
<gene>
    <name evidence="2" type="ORF">ACFPVW_17470</name>
</gene>
<keyword evidence="3" id="KW-1185">Reference proteome</keyword>
<reference evidence="3" key="1">
    <citation type="journal article" date="2019" name="Int. J. Syst. Evol. Microbiol.">
        <title>The Global Catalogue of Microorganisms (GCM) 10K type strain sequencing project: providing services to taxonomists for standard genome sequencing and annotation.</title>
        <authorList>
            <consortium name="The Broad Institute Genomics Platform"/>
            <consortium name="The Broad Institute Genome Sequencing Center for Infectious Disease"/>
            <person name="Wu L."/>
            <person name="Ma J."/>
        </authorList>
    </citation>
    <scope>NUCLEOTIDE SEQUENCE [LARGE SCALE GENOMIC DNA]</scope>
    <source>
        <strain evidence="3">KCTC 15012</strain>
    </source>
</reference>
<evidence type="ECO:0000313" key="3">
    <source>
        <dbReference type="Proteomes" id="UP001596132"/>
    </source>
</evidence>
<evidence type="ECO:0000259" key="1">
    <source>
        <dbReference type="SMART" id="SM00871"/>
    </source>
</evidence>